<evidence type="ECO:0000259" key="2">
    <source>
        <dbReference type="Pfam" id="PF11611"/>
    </source>
</evidence>
<dbReference type="Proteomes" id="UP001321542">
    <property type="component" value="Chromosome"/>
</dbReference>
<dbReference type="Pfam" id="PF11611">
    <property type="entry name" value="DUF4352"/>
    <property type="match status" value="1"/>
</dbReference>
<name>A0ABM7FG90_9ACTN</name>
<keyword evidence="4" id="KW-1185">Reference proteome</keyword>
<evidence type="ECO:0000313" key="4">
    <source>
        <dbReference type="Proteomes" id="UP001321542"/>
    </source>
</evidence>
<dbReference type="InterPro" id="IPR029051">
    <property type="entry name" value="DUF4352"/>
</dbReference>
<proteinExistence type="predicted"/>
<dbReference type="InterPro" id="IPR029050">
    <property type="entry name" value="Immunoprotect_excell_Ig-like"/>
</dbReference>
<reference evidence="3 4" key="1">
    <citation type="journal article" date="2010" name="ChemBioChem">
        <title>Cloning and characterization of the biosynthetic gene cluster of 16-membered macrolide antibiotic FD-891: involvement of a dual functional cytochrome P450 monooxygenase catalyzing epoxidation and hydroxylation.</title>
        <authorList>
            <person name="Kudo F."/>
            <person name="Motegi A."/>
            <person name="Mizoue K."/>
            <person name="Eguchi T."/>
        </authorList>
    </citation>
    <scope>NUCLEOTIDE SEQUENCE [LARGE SCALE GENOMIC DNA]</scope>
    <source>
        <strain evidence="3 4">A-8890</strain>
    </source>
</reference>
<sequence>MKLGDTANISADSEFTAAALGYTDKGITGVPELLSAGQKWSVVMVKVCNKGGEPIATTPLVWSLAYADGVRVEAAGMNAGELPQPLYPMEAKVSSGDCVKGNIAFTVPESGRPERVLYSPDALDEPVEWQIGK</sequence>
<dbReference type="EMBL" id="AP018448">
    <property type="protein sequence ID" value="BBC35270.1"/>
    <property type="molecule type" value="Genomic_DNA"/>
</dbReference>
<organism evidence="3 4">
    <name type="scientific">Streptomyces graminofaciens</name>
    <dbReference type="NCBI Taxonomy" id="68212"/>
    <lineage>
        <taxon>Bacteria</taxon>
        <taxon>Bacillati</taxon>
        <taxon>Actinomycetota</taxon>
        <taxon>Actinomycetes</taxon>
        <taxon>Kitasatosporales</taxon>
        <taxon>Streptomycetaceae</taxon>
        <taxon>Streptomyces</taxon>
    </lineage>
</organism>
<keyword evidence="1" id="KW-0732">Signal</keyword>
<evidence type="ECO:0000256" key="1">
    <source>
        <dbReference type="ARBA" id="ARBA00022729"/>
    </source>
</evidence>
<evidence type="ECO:0000313" key="3">
    <source>
        <dbReference type="EMBL" id="BBC35270.1"/>
    </source>
</evidence>
<reference evidence="3 4" key="2">
    <citation type="journal article" date="2023" name="ChemBioChem">
        <title>Acyltransferase Domain Exchange between Two Independent Type I Polyketide Synthases in the Same Producer Strain of Macrolide Antibiotics.</title>
        <authorList>
            <person name="Kudo F."/>
            <person name="Kishikawa K."/>
            <person name="Tsuboi K."/>
            <person name="Kido T."/>
            <person name="Usui T."/>
            <person name="Hashimoto J."/>
            <person name="Shin-Ya K."/>
            <person name="Miyanaga A."/>
            <person name="Eguchi T."/>
        </authorList>
    </citation>
    <scope>NUCLEOTIDE SEQUENCE [LARGE SCALE GENOMIC DNA]</scope>
    <source>
        <strain evidence="3 4">A-8890</strain>
    </source>
</reference>
<gene>
    <name evidence="3" type="ORF">SGFS_065640</name>
</gene>
<dbReference type="Gene3D" id="2.60.40.1240">
    <property type="match status" value="1"/>
</dbReference>
<accession>A0ABM7FG90</accession>
<protein>
    <recommendedName>
        <fullName evidence="2">DUF4352 domain-containing protein</fullName>
    </recommendedName>
</protein>
<feature type="domain" description="DUF4352" evidence="2">
    <location>
        <begin position="13"/>
        <end position="123"/>
    </location>
</feature>